<dbReference type="GO" id="GO:0005737">
    <property type="term" value="C:cytoplasm"/>
    <property type="evidence" value="ECO:0007669"/>
    <property type="project" value="TreeGrafter"/>
</dbReference>
<dbReference type="EMBL" id="CP014859">
    <property type="protein sequence ID" value="AOS61687.1"/>
    <property type="molecule type" value="Genomic_DNA"/>
</dbReference>
<dbReference type="EC" id="4.1.1.45" evidence="3"/>
<dbReference type="PANTHER" id="PTHR21240">
    <property type="entry name" value="2-AMINO-3-CARBOXYLMUCONATE-6-SEMIALDEHYDE DECARBOXYLASE"/>
    <property type="match status" value="1"/>
</dbReference>
<evidence type="ECO:0000259" key="2">
    <source>
        <dbReference type="Pfam" id="PF04909"/>
    </source>
</evidence>
<dbReference type="InterPro" id="IPR032466">
    <property type="entry name" value="Metal_Hydrolase"/>
</dbReference>
<dbReference type="GO" id="GO:0016787">
    <property type="term" value="F:hydrolase activity"/>
    <property type="evidence" value="ECO:0007669"/>
    <property type="project" value="UniProtKB-KW"/>
</dbReference>
<dbReference type="RefSeq" id="WP_069846735.1">
    <property type="nucleotide sequence ID" value="NZ_CP014859.1"/>
</dbReference>
<proteinExistence type="predicted"/>
<evidence type="ECO:0000256" key="1">
    <source>
        <dbReference type="ARBA" id="ARBA00023239"/>
    </source>
</evidence>
<dbReference type="InterPro" id="IPR032465">
    <property type="entry name" value="ACMSD"/>
</dbReference>
<dbReference type="InterPro" id="IPR006680">
    <property type="entry name" value="Amidohydro-rel"/>
</dbReference>
<dbReference type="KEGG" id="ahm:TL08_04285"/>
<dbReference type="SUPFAM" id="SSF51556">
    <property type="entry name" value="Metallo-dependent hydrolases"/>
    <property type="match status" value="1"/>
</dbReference>
<feature type="domain" description="Amidohydrolase-related" evidence="2">
    <location>
        <begin position="10"/>
        <end position="320"/>
    </location>
</feature>
<dbReference type="GO" id="GO:0001760">
    <property type="term" value="F:aminocarboxymuconate-semialdehyde decarboxylase activity"/>
    <property type="evidence" value="ECO:0007669"/>
    <property type="project" value="UniProtKB-EC"/>
</dbReference>
<keyword evidence="1 3" id="KW-0456">Lyase</keyword>
<dbReference type="Proteomes" id="UP000095210">
    <property type="component" value="Chromosome"/>
</dbReference>
<reference evidence="4" key="1">
    <citation type="submission" date="2016-03" db="EMBL/GenBank/DDBJ databases">
        <title>Complete genome sequence of the type strain Actinoalloteichus hymeniacidonis DSM 45092.</title>
        <authorList>
            <person name="Schaffert L."/>
            <person name="Albersmeier A."/>
            <person name="Winkler A."/>
            <person name="Kalinowski J."/>
            <person name="Zotchev S."/>
            <person name="Ruckert C."/>
        </authorList>
    </citation>
    <scope>NUCLEOTIDE SEQUENCE [LARGE SCALE GENOMIC DNA]</scope>
    <source>
        <strain evidence="4">HPA177(T) (DSM 45092(T))</strain>
    </source>
</reference>
<keyword evidence="3" id="KW-0378">Hydrolase</keyword>
<evidence type="ECO:0000313" key="3">
    <source>
        <dbReference type="EMBL" id="AOS61687.1"/>
    </source>
</evidence>
<sequence>MATTAPRHAIDAHAHVYPADYLDRLESIGVDPATTKVARNMKASDDDADLSARLRMMDAAGVQVQVISAVPQLPMVDDAEAARDAAQLVNDTYATILQRHPNRFVAYGAIALPHIDESLQQIAYGLDDLGFAGIGITSLVQQTISPADARFEPVFAELNRRGAIVYLHATGNGARCPMINAQGLEWAVGAPIEDGLALLHLLKADIPARYPGIRFHIAHLGGDLPFLAQRIEDNYEDWHAFPSSPLAALRRMWFDAANFHGPSLRMTLDTLDPTRIMCGSDYPYFQDAKYTRAIEYIREAGLDDDAVHAVLSGNAQRLYGDSLPAATY</sequence>
<evidence type="ECO:0000313" key="4">
    <source>
        <dbReference type="Proteomes" id="UP000095210"/>
    </source>
</evidence>
<dbReference type="Gene3D" id="3.20.20.140">
    <property type="entry name" value="Metal-dependent hydrolases"/>
    <property type="match status" value="1"/>
</dbReference>
<dbReference type="PANTHER" id="PTHR21240:SF28">
    <property type="entry name" value="ISO-OROTATE DECARBOXYLASE (EUROFUNG)"/>
    <property type="match status" value="1"/>
</dbReference>
<accession>A0AAC9HLV5</accession>
<protein>
    <submittedName>
        <fullName evidence="3">TIM-barrel fold metal-dependent hydrolase</fullName>
        <ecNumber evidence="3">4.1.1.45</ecNumber>
    </submittedName>
</protein>
<dbReference type="GO" id="GO:0019748">
    <property type="term" value="P:secondary metabolic process"/>
    <property type="evidence" value="ECO:0007669"/>
    <property type="project" value="TreeGrafter"/>
</dbReference>
<keyword evidence="4" id="KW-1185">Reference proteome</keyword>
<organism evidence="3 4">
    <name type="scientific">Actinoalloteichus hymeniacidonis</name>
    <dbReference type="NCBI Taxonomy" id="340345"/>
    <lineage>
        <taxon>Bacteria</taxon>
        <taxon>Bacillati</taxon>
        <taxon>Actinomycetota</taxon>
        <taxon>Actinomycetes</taxon>
        <taxon>Pseudonocardiales</taxon>
        <taxon>Pseudonocardiaceae</taxon>
        <taxon>Actinoalloteichus</taxon>
    </lineage>
</organism>
<dbReference type="AlphaFoldDB" id="A0AAC9HLV5"/>
<dbReference type="Pfam" id="PF04909">
    <property type="entry name" value="Amidohydro_2"/>
    <property type="match status" value="1"/>
</dbReference>
<gene>
    <name evidence="3" type="ORF">TL08_04285</name>
</gene>
<name>A0AAC9HLV5_9PSEU</name>